<gene>
    <name evidence="3" type="ORF">NCTC10118_00462</name>
</gene>
<accession>A0A449AEK1</accession>
<dbReference type="OrthoDB" id="401237at2"/>
<sequence length="443" mass="50752">MKLKKAFISNIDIIQVSNFATVSSVTNAPQVPKESNLSQQEEVRLTNNIISVISQTVDNTKNITKLTQTRNTKDNQKVKQDFLNKITKNLDFSIISNPGKELEIKNRLRDYDLVTEYNNELIKIKNELNINKYPKLMEKAPDRILTPYKTYINNDPGTSKVLSLLLEKYQQTFKIKAELYDKLADEQKTYVELQRLIVIFTAISAVSGFFGLFIAPFAVVAVGAGIIALVLSAFKELRKSKINVLKKQLELLDQIKEMDFTNIIVDGSKLSVDILSLTANALIKRLKVNGPLSKASKYISKGWGILSVGYDFYSLIKSKEELDEEMNVLNKYNEQIIEIKDMRAQYGKQWDNFKKLNKIVVISETPQNFAYKSRGTGGTNMFFKRLIDGKIFSRKEMLAMSKHELESYNLIKVKRAVSKNNQKYSYEYIRRKNSNNLLEDNLG</sequence>
<evidence type="ECO:0000313" key="3">
    <source>
        <dbReference type="EMBL" id="VEU63430.1"/>
    </source>
</evidence>
<feature type="coiled-coil region" evidence="1">
    <location>
        <begin position="315"/>
        <end position="342"/>
    </location>
</feature>
<dbReference type="RefSeq" id="WP_129621611.1">
    <property type="nucleotide sequence ID" value="NZ_LR214972.1"/>
</dbReference>
<evidence type="ECO:0000256" key="2">
    <source>
        <dbReference type="SAM" id="Phobius"/>
    </source>
</evidence>
<evidence type="ECO:0000313" key="4">
    <source>
        <dbReference type="Proteomes" id="UP000289952"/>
    </source>
</evidence>
<dbReference type="Proteomes" id="UP000289952">
    <property type="component" value="Chromosome"/>
</dbReference>
<keyword evidence="2" id="KW-1133">Transmembrane helix</keyword>
<proteinExistence type="predicted"/>
<organism evidence="3 4">
    <name type="scientific">Mycoplasmopsis bovirhinis</name>
    <dbReference type="NCBI Taxonomy" id="29553"/>
    <lineage>
        <taxon>Bacteria</taxon>
        <taxon>Bacillati</taxon>
        <taxon>Mycoplasmatota</taxon>
        <taxon>Mycoplasmoidales</taxon>
        <taxon>Metamycoplasmataceae</taxon>
        <taxon>Mycoplasmopsis</taxon>
    </lineage>
</organism>
<keyword evidence="4" id="KW-1185">Reference proteome</keyword>
<name>A0A449AEK1_9BACT</name>
<keyword evidence="2" id="KW-0812">Transmembrane</keyword>
<keyword evidence="1" id="KW-0175">Coiled coil</keyword>
<keyword evidence="2" id="KW-0472">Membrane</keyword>
<dbReference type="EMBL" id="LR214972">
    <property type="protein sequence ID" value="VEU63430.1"/>
    <property type="molecule type" value="Genomic_DNA"/>
</dbReference>
<protein>
    <submittedName>
        <fullName evidence="3">Uncharacterized protein</fullName>
    </submittedName>
</protein>
<reference evidence="3 4" key="1">
    <citation type="submission" date="2019-01" db="EMBL/GenBank/DDBJ databases">
        <authorList>
            <consortium name="Pathogen Informatics"/>
        </authorList>
    </citation>
    <scope>NUCLEOTIDE SEQUENCE [LARGE SCALE GENOMIC DNA]</scope>
    <source>
        <strain evidence="3 4">NCTC10118</strain>
    </source>
</reference>
<dbReference type="AlphaFoldDB" id="A0A449AEK1"/>
<feature type="transmembrane region" description="Helical" evidence="2">
    <location>
        <begin position="196"/>
        <end position="214"/>
    </location>
</feature>
<evidence type="ECO:0000256" key="1">
    <source>
        <dbReference type="SAM" id="Coils"/>
    </source>
</evidence>